<comment type="caution">
    <text evidence="2">The sequence shown here is derived from an EMBL/GenBank/DDBJ whole genome shotgun (WGS) entry which is preliminary data.</text>
</comment>
<dbReference type="InterPro" id="IPR007955">
    <property type="entry name" value="Bystin"/>
</dbReference>
<protein>
    <recommendedName>
        <fullName evidence="4">Bystin</fullName>
    </recommendedName>
</protein>
<dbReference type="Proteomes" id="UP001303046">
    <property type="component" value="Unassembled WGS sequence"/>
</dbReference>
<dbReference type="PANTHER" id="PTHR12821">
    <property type="entry name" value="BYSTIN"/>
    <property type="match status" value="1"/>
</dbReference>
<gene>
    <name evidence="2" type="primary">Necator_chrIII.g10826</name>
    <name evidence="2" type="ORF">RB195_010061</name>
</gene>
<evidence type="ECO:0000256" key="1">
    <source>
        <dbReference type="ARBA" id="ARBA00007114"/>
    </source>
</evidence>
<reference evidence="2 3" key="1">
    <citation type="submission" date="2023-08" db="EMBL/GenBank/DDBJ databases">
        <title>A Necator americanus chromosomal reference genome.</title>
        <authorList>
            <person name="Ilik V."/>
            <person name="Petrzelkova K.J."/>
            <person name="Pardy F."/>
            <person name="Fuh T."/>
            <person name="Niatou-Singa F.S."/>
            <person name="Gouil Q."/>
            <person name="Baker L."/>
            <person name="Ritchie M.E."/>
            <person name="Jex A.R."/>
            <person name="Gazzola D."/>
            <person name="Li H."/>
            <person name="Toshio Fujiwara R."/>
            <person name="Zhan B."/>
            <person name="Aroian R.V."/>
            <person name="Pafco B."/>
            <person name="Schwarz E.M."/>
        </authorList>
    </citation>
    <scope>NUCLEOTIDE SEQUENCE [LARGE SCALE GENOMIC DNA]</scope>
    <source>
        <strain evidence="2 3">Aroian</strain>
        <tissue evidence="2">Whole animal</tissue>
    </source>
</reference>
<evidence type="ECO:0008006" key="4">
    <source>
        <dbReference type="Google" id="ProtNLM"/>
    </source>
</evidence>
<accession>A0ABR1CW94</accession>
<dbReference type="EMBL" id="JAVFWL010000003">
    <property type="protein sequence ID" value="KAK6742573.1"/>
    <property type="molecule type" value="Genomic_DNA"/>
</dbReference>
<name>A0ABR1CW94_NECAM</name>
<sequence length="330" mass="37792">MYVPFFPNSAKRSEQEFLRGVFAYTILDRLHGKAGCTRLTEKREKRKRKVGNEAGEYIPNSLSERIISEARKQVCDIDLEDESGTVEESKRMRHVSLGVSNEETSDAESFTCDDGYDDQVIELDPKDEADLQRFMTNKEGVARTLYDIIKTKIDAKTDDAGFALSVADPMEFNMRDLDPEIVEMYKEIGKVLSKYRSGKIPKAFKVIPKMVNWEQILYLTDPDGWSAAAMYQATRLFASNLNPRMCQRFYNLVLLPRIRDDIDEFKKLNFHLYQALCKAVYKPAAFFKGIILPLCEITVFLQVDFTPAIQNICRQVTTIFRIVNGPAVGE</sequence>
<keyword evidence="3" id="KW-1185">Reference proteome</keyword>
<evidence type="ECO:0000313" key="3">
    <source>
        <dbReference type="Proteomes" id="UP001303046"/>
    </source>
</evidence>
<dbReference type="PANTHER" id="PTHR12821:SF0">
    <property type="entry name" value="BYSTIN"/>
    <property type="match status" value="1"/>
</dbReference>
<organism evidence="2 3">
    <name type="scientific">Necator americanus</name>
    <name type="common">Human hookworm</name>
    <dbReference type="NCBI Taxonomy" id="51031"/>
    <lineage>
        <taxon>Eukaryota</taxon>
        <taxon>Metazoa</taxon>
        <taxon>Ecdysozoa</taxon>
        <taxon>Nematoda</taxon>
        <taxon>Chromadorea</taxon>
        <taxon>Rhabditida</taxon>
        <taxon>Rhabditina</taxon>
        <taxon>Rhabditomorpha</taxon>
        <taxon>Strongyloidea</taxon>
        <taxon>Ancylostomatidae</taxon>
        <taxon>Bunostominae</taxon>
        <taxon>Necator</taxon>
    </lineage>
</organism>
<proteinExistence type="inferred from homology"/>
<evidence type="ECO:0000313" key="2">
    <source>
        <dbReference type="EMBL" id="KAK6742573.1"/>
    </source>
</evidence>
<comment type="similarity">
    <text evidence="1">Belongs to the bystin family.</text>
</comment>
<dbReference type="Pfam" id="PF05291">
    <property type="entry name" value="Bystin"/>
    <property type="match status" value="1"/>
</dbReference>